<evidence type="ECO:0000313" key="6">
    <source>
        <dbReference type="Proteomes" id="UP000070250"/>
    </source>
</evidence>
<comment type="similarity">
    <text evidence="1">Belongs to the ATP-dependent AMP-binding enzyme family.</text>
</comment>
<dbReference type="GO" id="GO:0006631">
    <property type="term" value="P:fatty acid metabolic process"/>
    <property type="evidence" value="ECO:0007669"/>
    <property type="project" value="TreeGrafter"/>
</dbReference>
<dbReference type="InterPro" id="IPR000873">
    <property type="entry name" value="AMP-dep_synth/lig_dom"/>
</dbReference>
<dbReference type="InterPro" id="IPR042099">
    <property type="entry name" value="ANL_N_sf"/>
</dbReference>
<dbReference type="SUPFAM" id="SSF56801">
    <property type="entry name" value="Acetyl-CoA synthetase-like"/>
    <property type="match status" value="1"/>
</dbReference>
<dbReference type="Pfam" id="PF00501">
    <property type="entry name" value="AMP-binding"/>
    <property type="match status" value="1"/>
</dbReference>
<reference evidence="5 6" key="1">
    <citation type="submission" date="2015-06" db="EMBL/GenBank/DDBJ databases">
        <title>A Comprehensive Approach to Explore the Metabolic and Phylogenetic Diversity of Bacterial Steroid Degradation in the Environment: Testosterone as an Example.</title>
        <authorList>
            <person name="Yang F.-C."/>
            <person name="Chen Y.-L."/>
            <person name="Yu C.-P."/>
            <person name="Tang S.-L."/>
            <person name="Wang P.-H."/>
            <person name="Ismail W."/>
            <person name="Wang C.-H."/>
            <person name="Yang C.-Y."/>
            <person name="Chiang Y.-R."/>
        </authorList>
    </citation>
    <scope>NUCLEOTIDE SEQUENCE [LARGE SCALE GENOMIC DNA]</scope>
    <source>
        <strain evidence="5 6">DSM 18526</strain>
    </source>
</reference>
<gene>
    <name evidence="5" type="ORF">ACG33_11390</name>
</gene>
<dbReference type="KEGG" id="sdf:ACG33_11390"/>
<dbReference type="Pfam" id="PF13193">
    <property type="entry name" value="AMP-binding_C"/>
    <property type="match status" value="1"/>
</dbReference>
<dbReference type="EMBL" id="CP011971">
    <property type="protein sequence ID" value="AMN47692.1"/>
    <property type="molecule type" value="Genomic_DNA"/>
</dbReference>
<dbReference type="InterPro" id="IPR025110">
    <property type="entry name" value="AMP-bd_C"/>
</dbReference>
<dbReference type="AlphaFoldDB" id="A0A127FBA0"/>
<dbReference type="RefSeq" id="WP_066921294.1">
    <property type="nucleotide sequence ID" value="NZ_CP011971.1"/>
</dbReference>
<name>A0A127FBA0_STEDE</name>
<sequence>MIIANAERIRDYSARGIWKGIRLGDWLEVNSRAVPDREALVDPPNRAELTGGYPQRLTWGQLAEMVDRFSCLLIAAGLKKGDVAVLQLANIWELPALYLACAKVGIITTPVSAMYRENELTHIVKNTQARALICSARIKKHDHAGMMRDLAAHCSTVEIVLVLGEQPVAGTINLSGMLTSELDRQVLVQYEAAHPVSPDDLVNILWTSGTEGRPKGVARSHNGWTLYADIFGKNFGIIDGCRLLAARQLVTCGSFTAYIVPWLANAGTIVCHHPFDFALFIRQLADERITFTSLAPAILRSLSENIELVRTLDLSNLKYVSSGSAPLQAGIVSALETQLGLQIVNIFGSTEGACLLSFPEDIPAPHLRSNHFPRTNLPHIHWRKATPAWVETRLMDLDSETPITKPGQVGEMRYRGAQVFDGYYNADDLDVNAFDNEGYYRSGDLFEITGDQQQFYRYVGRAKDIVVRGGLNISAAEIEDLLLAHPKIRECAIVGYPDARLGEKVCVFIVPRENCSVELTEINSYLRDEKQIAIFKLPEKIKLVTSLPRSPHGKVLKKLLRHQVAEAECVADVNGRNAYMTKMKGPAP</sequence>
<feature type="domain" description="AMP-binding enzyme C-terminal" evidence="4">
    <location>
        <begin position="477"/>
        <end position="554"/>
    </location>
</feature>
<dbReference type="InterPro" id="IPR020845">
    <property type="entry name" value="AMP-binding_CS"/>
</dbReference>
<feature type="domain" description="AMP-dependent synthetase/ligase" evidence="3">
    <location>
        <begin position="29"/>
        <end position="424"/>
    </location>
</feature>
<accession>A0A127FBA0</accession>
<evidence type="ECO:0000256" key="2">
    <source>
        <dbReference type="ARBA" id="ARBA00022598"/>
    </source>
</evidence>
<evidence type="ECO:0000313" key="5">
    <source>
        <dbReference type="EMBL" id="AMN47692.1"/>
    </source>
</evidence>
<dbReference type="Proteomes" id="UP000070250">
    <property type="component" value="Chromosome"/>
</dbReference>
<dbReference type="Gene3D" id="3.40.50.12780">
    <property type="entry name" value="N-terminal domain of ligase-like"/>
    <property type="match status" value="1"/>
</dbReference>
<keyword evidence="6" id="KW-1185">Reference proteome</keyword>
<evidence type="ECO:0000259" key="3">
    <source>
        <dbReference type="Pfam" id="PF00501"/>
    </source>
</evidence>
<dbReference type="PANTHER" id="PTHR43201:SF5">
    <property type="entry name" value="MEDIUM-CHAIN ACYL-COA LIGASE ACSF2, MITOCHONDRIAL"/>
    <property type="match status" value="1"/>
</dbReference>
<dbReference type="InterPro" id="IPR045851">
    <property type="entry name" value="AMP-bd_C_sf"/>
</dbReference>
<evidence type="ECO:0008006" key="7">
    <source>
        <dbReference type="Google" id="ProtNLM"/>
    </source>
</evidence>
<dbReference type="Gene3D" id="3.30.300.30">
    <property type="match status" value="1"/>
</dbReference>
<dbReference type="GO" id="GO:0031956">
    <property type="term" value="F:medium-chain fatty acid-CoA ligase activity"/>
    <property type="evidence" value="ECO:0007669"/>
    <property type="project" value="TreeGrafter"/>
</dbReference>
<protein>
    <recommendedName>
        <fullName evidence="7">2,3-dihydroxybenzoate-AMP ligase</fullName>
    </recommendedName>
</protein>
<dbReference type="OrthoDB" id="9803968at2"/>
<dbReference type="PANTHER" id="PTHR43201">
    <property type="entry name" value="ACYL-COA SYNTHETASE"/>
    <property type="match status" value="1"/>
</dbReference>
<dbReference type="PROSITE" id="PS00455">
    <property type="entry name" value="AMP_BINDING"/>
    <property type="match status" value="1"/>
</dbReference>
<keyword evidence="2" id="KW-0436">Ligase</keyword>
<organism evidence="5 6">
    <name type="scientific">Steroidobacter denitrificans</name>
    <dbReference type="NCBI Taxonomy" id="465721"/>
    <lineage>
        <taxon>Bacteria</taxon>
        <taxon>Pseudomonadati</taxon>
        <taxon>Pseudomonadota</taxon>
        <taxon>Gammaproteobacteria</taxon>
        <taxon>Steroidobacterales</taxon>
        <taxon>Steroidobacteraceae</taxon>
        <taxon>Steroidobacter</taxon>
    </lineage>
</organism>
<evidence type="ECO:0000256" key="1">
    <source>
        <dbReference type="ARBA" id="ARBA00006432"/>
    </source>
</evidence>
<dbReference type="STRING" id="465721.ACG33_11390"/>
<evidence type="ECO:0000259" key="4">
    <source>
        <dbReference type="Pfam" id="PF13193"/>
    </source>
</evidence>
<proteinExistence type="inferred from homology"/>